<feature type="chain" id="PRO_5038046136" description="Cupin domain-containing protein" evidence="1">
    <location>
        <begin position="23"/>
        <end position="123"/>
    </location>
</feature>
<organism evidence="2 3">
    <name type="scientific">Phenylobacterium montanum</name>
    <dbReference type="NCBI Taxonomy" id="2823693"/>
    <lineage>
        <taxon>Bacteria</taxon>
        <taxon>Pseudomonadati</taxon>
        <taxon>Pseudomonadota</taxon>
        <taxon>Alphaproteobacteria</taxon>
        <taxon>Caulobacterales</taxon>
        <taxon>Caulobacteraceae</taxon>
        <taxon>Phenylobacterium</taxon>
    </lineage>
</organism>
<protein>
    <recommendedName>
        <fullName evidence="4">Cupin domain-containing protein</fullName>
    </recommendedName>
</protein>
<evidence type="ECO:0000313" key="3">
    <source>
        <dbReference type="Proteomes" id="UP000676409"/>
    </source>
</evidence>
<dbReference type="KEGG" id="caul:KCG34_12980"/>
<dbReference type="Gene3D" id="2.60.120.10">
    <property type="entry name" value="Jelly Rolls"/>
    <property type="match status" value="1"/>
</dbReference>
<keyword evidence="3" id="KW-1185">Reference proteome</keyword>
<evidence type="ECO:0008006" key="4">
    <source>
        <dbReference type="Google" id="ProtNLM"/>
    </source>
</evidence>
<gene>
    <name evidence="2" type="ORF">KCG34_12980</name>
</gene>
<feature type="signal peptide" evidence="1">
    <location>
        <begin position="1"/>
        <end position="22"/>
    </location>
</feature>
<dbReference type="EMBL" id="CP073078">
    <property type="protein sequence ID" value="QUD86021.1"/>
    <property type="molecule type" value="Genomic_DNA"/>
</dbReference>
<accession>A0A975FXB4</accession>
<dbReference type="SUPFAM" id="SSF51182">
    <property type="entry name" value="RmlC-like cupins"/>
    <property type="match status" value="1"/>
</dbReference>
<evidence type="ECO:0000256" key="1">
    <source>
        <dbReference type="SAM" id="SignalP"/>
    </source>
</evidence>
<keyword evidence="1" id="KW-0732">Signal</keyword>
<sequence length="123" mass="13567">MKRFIITAGLLAAAFAAGFAAAQTAGKTGREPQFDNAEVKVWKSLVLPHDPLPFHRHEHPRVIIALTGGTMQILEQSGARETHEWQTGHAYWLPSNPPGTLHQDVNVGDKPIEVMVVELQKEN</sequence>
<dbReference type="InterPro" id="IPR011051">
    <property type="entry name" value="RmlC_Cupin_sf"/>
</dbReference>
<reference evidence="2" key="1">
    <citation type="submission" date="2021-04" db="EMBL/GenBank/DDBJ databases">
        <title>The complete genome sequence of Caulobacter sp. S6.</title>
        <authorList>
            <person name="Tang Y."/>
            <person name="Ouyang W."/>
            <person name="Liu Q."/>
            <person name="Huang B."/>
            <person name="Guo Z."/>
            <person name="Lei P."/>
        </authorList>
    </citation>
    <scope>NUCLEOTIDE SEQUENCE</scope>
    <source>
        <strain evidence="2">S6</strain>
    </source>
</reference>
<dbReference type="RefSeq" id="WP_211936073.1">
    <property type="nucleotide sequence ID" value="NZ_CP073078.1"/>
</dbReference>
<evidence type="ECO:0000313" key="2">
    <source>
        <dbReference type="EMBL" id="QUD86021.1"/>
    </source>
</evidence>
<name>A0A975FXB4_9CAUL</name>
<proteinExistence type="predicted"/>
<dbReference type="AlphaFoldDB" id="A0A975FXB4"/>
<dbReference type="InterPro" id="IPR014710">
    <property type="entry name" value="RmlC-like_jellyroll"/>
</dbReference>
<dbReference type="Proteomes" id="UP000676409">
    <property type="component" value="Chromosome"/>
</dbReference>